<dbReference type="RefSeq" id="WP_344722174.1">
    <property type="nucleotide sequence ID" value="NZ_BAAAYG010000015.1"/>
</dbReference>
<feature type="compositionally biased region" description="Basic and acidic residues" evidence="1">
    <location>
        <begin position="197"/>
        <end position="247"/>
    </location>
</feature>
<evidence type="ECO:0008006" key="4">
    <source>
        <dbReference type="Google" id="ProtNLM"/>
    </source>
</evidence>
<name>A0ABP6RHC1_9MICC</name>
<sequence>MTDEHLWLQGRLRDMCEELGYPARLEKDFADVRVDSPTPYALEVQRVSTDFSTRTAQRAERGMRTIWFLPETEKQRNTSQTRQGDPVFTAPAVRLRYYSSRGNHTTMLSTQYLQNNVWNGSGGRDVDLRVAVTVWEMTEDRQGFRRIDNNRAIDMDLKDFLQEVLSGERRWFSKQLLHGRTARGKWAGWAKVRDVEEVHETRARRARNAERSRDQAAKQTREEEVRRRASEEERQHELTQDPEEARVVEQPTAPIGSAPQSAELPTESAPHPDTPTDPPLPWWKRFLRWISAG</sequence>
<feature type="region of interest" description="Disordered" evidence="1">
    <location>
        <begin position="197"/>
        <end position="281"/>
    </location>
</feature>
<feature type="compositionally biased region" description="Pro residues" evidence="1">
    <location>
        <begin position="272"/>
        <end position="281"/>
    </location>
</feature>
<organism evidence="2 3">
    <name type="scientific">Nesterenkonia halobia</name>
    <dbReference type="NCBI Taxonomy" id="37922"/>
    <lineage>
        <taxon>Bacteria</taxon>
        <taxon>Bacillati</taxon>
        <taxon>Actinomycetota</taxon>
        <taxon>Actinomycetes</taxon>
        <taxon>Micrococcales</taxon>
        <taxon>Micrococcaceae</taxon>
        <taxon>Nesterenkonia</taxon>
    </lineage>
</organism>
<evidence type="ECO:0000313" key="2">
    <source>
        <dbReference type="EMBL" id="GAA3288220.1"/>
    </source>
</evidence>
<dbReference type="EMBL" id="BAAAYG010000015">
    <property type="protein sequence ID" value="GAA3288220.1"/>
    <property type="molecule type" value="Genomic_DNA"/>
</dbReference>
<evidence type="ECO:0000313" key="3">
    <source>
        <dbReference type="Proteomes" id="UP001501736"/>
    </source>
</evidence>
<dbReference type="Proteomes" id="UP001501736">
    <property type="component" value="Unassembled WGS sequence"/>
</dbReference>
<gene>
    <name evidence="2" type="ORF">GCM10020260_26360</name>
</gene>
<protein>
    <recommendedName>
        <fullName evidence="4">Restriction endonuclease</fullName>
    </recommendedName>
</protein>
<keyword evidence="3" id="KW-1185">Reference proteome</keyword>
<reference evidence="3" key="1">
    <citation type="journal article" date="2019" name="Int. J. Syst. Evol. Microbiol.">
        <title>The Global Catalogue of Microorganisms (GCM) 10K type strain sequencing project: providing services to taxonomists for standard genome sequencing and annotation.</title>
        <authorList>
            <consortium name="The Broad Institute Genomics Platform"/>
            <consortium name="The Broad Institute Genome Sequencing Center for Infectious Disease"/>
            <person name="Wu L."/>
            <person name="Ma J."/>
        </authorList>
    </citation>
    <scope>NUCLEOTIDE SEQUENCE [LARGE SCALE GENOMIC DNA]</scope>
    <source>
        <strain evidence="3">JCM 11483</strain>
    </source>
</reference>
<proteinExistence type="predicted"/>
<comment type="caution">
    <text evidence="2">The sequence shown here is derived from an EMBL/GenBank/DDBJ whole genome shotgun (WGS) entry which is preliminary data.</text>
</comment>
<accession>A0ABP6RHC1</accession>
<evidence type="ECO:0000256" key="1">
    <source>
        <dbReference type="SAM" id="MobiDB-lite"/>
    </source>
</evidence>